<reference evidence="7" key="1">
    <citation type="submission" date="2021-01" db="EMBL/GenBank/DDBJ databases">
        <authorList>
            <person name="Corre E."/>
            <person name="Pelletier E."/>
            <person name="Niang G."/>
            <person name="Scheremetjew M."/>
            <person name="Finn R."/>
            <person name="Kale V."/>
            <person name="Holt S."/>
            <person name="Cochrane G."/>
            <person name="Meng A."/>
            <person name="Brown T."/>
            <person name="Cohen L."/>
        </authorList>
    </citation>
    <scope>NUCLEOTIDE SEQUENCE</scope>
    <source>
        <strain evidence="7">GSBS06</strain>
    </source>
</reference>
<protein>
    <recommendedName>
        <fullName evidence="6">RING-type domain-containing protein</fullName>
    </recommendedName>
</protein>
<evidence type="ECO:0000313" key="7">
    <source>
        <dbReference type="EMBL" id="CAE0436505.1"/>
    </source>
</evidence>
<evidence type="ECO:0000256" key="2">
    <source>
        <dbReference type="ARBA" id="ARBA00022771"/>
    </source>
</evidence>
<keyword evidence="5" id="KW-1133">Transmembrane helix</keyword>
<dbReference type="PROSITE" id="PS50089">
    <property type="entry name" value="ZF_RING_2"/>
    <property type="match status" value="1"/>
</dbReference>
<gene>
    <name evidence="7" type="ORF">ASTO00021_LOCUS6763</name>
</gene>
<keyword evidence="2 4" id="KW-0863">Zinc-finger</keyword>
<evidence type="ECO:0000256" key="1">
    <source>
        <dbReference type="ARBA" id="ARBA00022723"/>
    </source>
</evidence>
<dbReference type="SUPFAM" id="SSF57850">
    <property type="entry name" value="RING/U-box"/>
    <property type="match status" value="1"/>
</dbReference>
<feature type="transmembrane region" description="Helical" evidence="5">
    <location>
        <begin position="130"/>
        <end position="151"/>
    </location>
</feature>
<sequence length="290" mass="31602">MEVVGRSSVAAVGTTLDGLRKLKRNLGHLQTNEQIAGATGMGLIWLGALFHGRKAGFVKSTISSGLITLVWVVVFTVAVEMVASSRITVGLLRALQQDRHLLEELVIGVFSIVLVIVSLVKMLLRVSLIGLALQMAALFIVSALILAAKMYELRLDDIRRRGIQDVGGTQGQEGYYAAVQALQHRDLTPEDYTILQALDEFVVRPNLASPPEVIKALPTHVLTTRELKKPMQCCVCLFDLAEGDTVKIIPCFHQGHNACVDAWLTIKGVCPICNITVSADEEDFDSVESE</sequence>
<dbReference type="EMBL" id="HBIN01009101">
    <property type="protein sequence ID" value="CAE0436505.1"/>
    <property type="molecule type" value="Transcribed_RNA"/>
</dbReference>
<dbReference type="GO" id="GO:0005634">
    <property type="term" value="C:nucleus"/>
    <property type="evidence" value="ECO:0007669"/>
    <property type="project" value="TreeGrafter"/>
</dbReference>
<dbReference type="InterPro" id="IPR013083">
    <property type="entry name" value="Znf_RING/FYVE/PHD"/>
</dbReference>
<keyword evidence="5" id="KW-0812">Transmembrane</keyword>
<dbReference type="GO" id="GO:0061630">
    <property type="term" value="F:ubiquitin protein ligase activity"/>
    <property type="evidence" value="ECO:0007669"/>
    <property type="project" value="TreeGrafter"/>
</dbReference>
<dbReference type="Gene3D" id="3.30.40.10">
    <property type="entry name" value="Zinc/RING finger domain, C3HC4 (zinc finger)"/>
    <property type="match status" value="1"/>
</dbReference>
<organism evidence="7">
    <name type="scientific">Aplanochytrium stocchinoi</name>
    <dbReference type="NCBI Taxonomy" id="215587"/>
    <lineage>
        <taxon>Eukaryota</taxon>
        <taxon>Sar</taxon>
        <taxon>Stramenopiles</taxon>
        <taxon>Bigyra</taxon>
        <taxon>Labyrinthulomycetes</taxon>
        <taxon>Thraustochytrida</taxon>
        <taxon>Thraustochytriidae</taxon>
        <taxon>Aplanochytrium</taxon>
    </lineage>
</organism>
<accession>A0A7S3LS78</accession>
<keyword evidence="1" id="KW-0479">Metal-binding</keyword>
<name>A0A7S3LS78_9STRA</name>
<dbReference type="SMART" id="SM00184">
    <property type="entry name" value="RING"/>
    <property type="match status" value="1"/>
</dbReference>
<evidence type="ECO:0000259" key="6">
    <source>
        <dbReference type="PROSITE" id="PS50089"/>
    </source>
</evidence>
<dbReference type="InterPro" id="IPR001841">
    <property type="entry name" value="Znf_RING"/>
</dbReference>
<dbReference type="GO" id="GO:0008270">
    <property type="term" value="F:zinc ion binding"/>
    <property type="evidence" value="ECO:0007669"/>
    <property type="project" value="UniProtKB-KW"/>
</dbReference>
<evidence type="ECO:0000256" key="4">
    <source>
        <dbReference type="PROSITE-ProRule" id="PRU00175"/>
    </source>
</evidence>
<evidence type="ECO:0000256" key="5">
    <source>
        <dbReference type="SAM" id="Phobius"/>
    </source>
</evidence>
<dbReference type="GO" id="GO:0006511">
    <property type="term" value="P:ubiquitin-dependent protein catabolic process"/>
    <property type="evidence" value="ECO:0007669"/>
    <property type="project" value="TreeGrafter"/>
</dbReference>
<feature type="transmembrane region" description="Helical" evidence="5">
    <location>
        <begin position="62"/>
        <end position="84"/>
    </location>
</feature>
<feature type="transmembrane region" description="Helical" evidence="5">
    <location>
        <begin position="105"/>
        <end position="124"/>
    </location>
</feature>
<keyword evidence="3" id="KW-0862">Zinc</keyword>
<dbReference type="PANTHER" id="PTHR45931:SF3">
    <property type="entry name" value="RING ZINC FINGER-CONTAINING PROTEIN"/>
    <property type="match status" value="1"/>
</dbReference>
<dbReference type="PANTHER" id="PTHR45931">
    <property type="entry name" value="SI:CH211-59O9.10"/>
    <property type="match status" value="1"/>
</dbReference>
<feature type="domain" description="RING-type" evidence="6">
    <location>
        <begin position="233"/>
        <end position="274"/>
    </location>
</feature>
<evidence type="ECO:0000256" key="3">
    <source>
        <dbReference type="ARBA" id="ARBA00022833"/>
    </source>
</evidence>
<dbReference type="InterPro" id="IPR051834">
    <property type="entry name" value="RING_finger_E3_ligase"/>
</dbReference>
<proteinExistence type="predicted"/>
<feature type="transmembrane region" description="Helical" evidence="5">
    <location>
        <begin position="31"/>
        <end position="50"/>
    </location>
</feature>
<dbReference type="AlphaFoldDB" id="A0A7S3LS78"/>
<keyword evidence="5" id="KW-0472">Membrane</keyword>
<dbReference type="Pfam" id="PF13639">
    <property type="entry name" value="zf-RING_2"/>
    <property type="match status" value="1"/>
</dbReference>